<organism evidence="1 2">
    <name type="scientific">Ramazzottius varieornatus</name>
    <name type="common">Water bear</name>
    <name type="synonym">Tardigrade</name>
    <dbReference type="NCBI Taxonomy" id="947166"/>
    <lineage>
        <taxon>Eukaryota</taxon>
        <taxon>Metazoa</taxon>
        <taxon>Ecdysozoa</taxon>
        <taxon>Tardigrada</taxon>
        <taxon>Eutardigrada</taxon>
        <taxon>Parachela</taxon>
        <taxon>Hypsibioidea</taxon>
        <taxon>Ramazzottiidae</taxon>
        <taxon>Ramazzottius</taxon>
    </lineage>
</organism>
<dbReference type="AlphaFoldDB" id="A0A1D1USJ2"/>
<accession>A0A1D1USJ2</accession>
<evidence type="ECO:0000313" key="1">
    <source>
        <dbReference type="EMBL" id="GAU90692.1"/>
    </source>
</evidence>
<reference evidence="1 2" key="1">
    <citation type="journal article" date="2016" name="Nat. Commun.">
        <title>Extremotolerant tardigrade genome and improved radiotolerance of human cultured cells by tardigrade-unique protein.</title>
        <authorList>
            <person name="Hashimoto T."/>
            <person name="Horikawa D.D."/>
            <person name="Saito Y."/>
            <person name="Kuwahara H."/>
            <person name="Kozuka-Hata H."/>
            <person name="Shin-I T."/>
            <person name="Minakuchi Y."/>
            <person name="Ohishi K."/>
            <person name="Motoyama A."/>
            <person name="Aizu T."/>
            <person name="Enomoto A."/>
            <person name="Kondo K."/>
            <person name="Tanaka S."/>
            <person name="Hara Y."/>
            <person name="Koshikawa S."/>
            <person name="Sagara H."/>
            <person name="Miura T."/>
            <person name="Yokobori S."/>
            <person name="Miyagawa K."/>
            <person name="Suzuki Y."/>
            <person name="Kubo T."/>
            <person name="Oyama M."/>
            <person name="Kohara Y."/>
            <person name="Fujiyama A."/>
            <person name="Arakawa K."/>
            <person name="Katayama T."/>
            <person name="Toyoda A."/>
            <person name="Kunieda T."/>
        </authorList>
    </citation>
    <scope>NUCLEOTIDE SEQUENCE [LARGE SCALE GENOMIC DNA]</scope>
    <source>
        <strain evidence="1 2">YOKOZUNA-1</strain>
    </source>
</reference>
<proteinExistence type="predicted"/>
<comment type="caution">
    <text evidence="1">The sequence shown here is derived from an EMBL/GenBank/DDBJ whole genome shotgun (WGS) entry which is preliminary data.</text>
</comment>
<keyword evidence="2" id="KW-1185">Reference proteome</keyword>
<sequence>MGMQHGRQYVHGVLHVKDNVESVRKVSQLLTFALSHTATLTVGWEGLHLCYAISLGQIKHRIVTRVCACSRKFDEHLEQLSASGNFFRFLKQIRPLVKRKI</sequence>
<dbReference type="EMBL" id="BDGG01000001">
    <property type="protein sequence ID" value="GAU90692.1"/>
    <property type="molecule type" value="Genomic_DNA"/>
</dbReference>
<protein>
    <submittedName>
        <fullName evidence="1">Uncharacterized protein</fullName>
    </submittedName>
</protein>
<evidence type="ECO:0000313" key="2">
    <source>
        <dbReference type="Proteomes" id="UP000186922"/>
    </source>
</evidence>
<name>A0A1D1USJ2_RAMVA</name>
<gene>
    <name evidence="1" type="primary">RvY_03072</name>
    <name evidence="1" type="synonym">RvY_03072.2</name>
    <name evidence="1" type="ORF">RvY_03072-2</name>
</gene>
<dbReference type="Proteomes" id="UP000186922">
    <property type="component" value="Unassembled WGS sequence"/>
</dbReference>